<dbReference type="NCBIfam" id="TIGR01459">
    <property type="entry name" value="HAD-SF-IIA-hyp4"/>
    <property type="match status" value="1"/>
</dbReference>
<dbReference type="NCBIfam" id="TIGR01460">
    <property type="entry name" value="HAD-SF-IIA"/>
    <property type="match status" value="1"/>
</dbReference>
<protein>
    <submittedName>
        <fullName evidence="1">TIGR01459 family HAD-type hydrolase</fullName>
    </submittedName>
</protein>
<keyword evidence="2" id="KW-1185">Reference proteome</keyword>
<proteinExistence type="predicted"/>
<dbReference type="Gene3D" id="3.40.50.1000">
    <property type="entry name" value="HAD superfamily/HAD-like"/>
    <property type="match status" value="2"/>
</dbReference>
<dbReference type="PANTHER" id="PTHR19288">
    <property type="entry name" value="4-NITROPHENYLPHOSPHATASE-RELATED"/>
    <property type="match status" value="1"/>
</dbReference>
<dbReference type="Pfam" id="PF13242">
    <property type="entry name" value="Hydrolase_like"/>
    <property type="match status" value="1"/>
</dbReference>
<dbReference type="SUPFAM" id="SSF56784">
    <property type="entry name" value="HAD-like"/>
    <property type="match status" value="1"/>
</dbReference>
<keyword evidence="1" id="KW-0378">Hydrolase</keyword>
<evidence type="ECO:0000313" key="1">
    <source>
        <dbReference type="EMBL" id="MCT8990277.1"/>
    </source>
</evidence>
<dbReference type="InterPro" id="IPR036412">
    <property type="entry name" value="HAD-like_sf"/>
</dbReference>
<dbReference type="PANTHER" id="PTHR19288:SF90">
    <property type="entry name" value="OS08G0542600 PROTEIN"/>
    <property type="match status" value="1"/>
</dbReference>
<evidence type="ECO:0000313" key="2">
    <source>
        <dbReference type="Proteomes" id="UP001149009"/>
    </source>
</evidence>
<comment type="caution">
    <text evidence="1">The sequence shown here is derived from an EMBL/GenBank/DDBJ whole genome shotgun (WGS) entry which is preliminary data.</text>
</comment>
<dbReference type="InterPro" id="IPR023214">
    <property type="entry name" value="HAD_sf"/>
</dbReference>
<dbReference type="Pfam" id="PF13344">
    <property type="entry name" value="Hydrolase_6"/>
    <property type="match status" value="1"/>
</dbReference>
<sequence length="280" mass="29701">MTANMNPQLADLIEAFDVFFLDQYGTLHDGRMPYPGAVDALQRIRSAGRRVVILSNSGKSAADNAARFVRLGFPETSFDHFVTSGEVAVDLVQTGRLGLSLSPRTRCFTISSDTDTNLADRLGLTAAEKAEEADLIVISGSQADKVGMGAYADMLRHAAAAGVPAICTNPDIQMLTPSGLAPAAGSIARLYESFGGRVAWVGKPHPAMYDYAYRLCGSPPKERIVAIGDSLEHDVAGAHRFGIASVLVRLGVSDKVSREALQAAVDEAGLKPLAILDRLS</sequence>
<accession>A0A9X3B6E5</accession>
<dbReference type="InterPro" id="IPR006356">
    <property type="entry name" value="HAD-SF_hydro_IIA_hyp3"/>
</dbReference>
<dbReference type="InterPro" id="IPR006357">
    <property type="entry name" value="HAD-SF_hydro_IIA"/>
</dbReference>
<dbReference type="Proteomes" id="UP001149009">
    <property type="component" value="Unassembled WGS sequence"/>
</dbReference>
<gene>
    <name evidence="1" type="ORF">NYR54_08210</name>
</gene>
<dbReference type="GO" id="GO:0016791">
    <property type="term" value="F:phosphatase activity"/>
    <property type="evidence" value="ECO:0007669"/>
    <property type="project" value="TreeGrafter"/>
</dbReference>
<dbReference type="GO" id="GO:0005737">
    <property type="term" value="C:cytoplasm"/>
    <property type="evidence" value="ECO:0007669"/>
    <property type="project" value="TreeGrafter"/>
</dbReference>
<name>A0A9X3B6E5_9HYPH</name>
<dbReference type="RefSeq" id="WP_261515133.1">
    <property type="nucleotide sequence ID" value="NZ_JAODNV010000008.1"/>
</dbReference>
<dbReference type="AlphaFoldDB" id="A0A9X3B6E5"/>
<dbReference type="EMBL" id="JAODNV010000008">
    <property type="protein sequence ID" value="MCT8990277.1"/>
    <property type="molecule type" value="Genomic_DNA"/>
</dbReference>
<organism evidence="1 2">
    <name type="scientific">Chelativorans petroleitrophicus</name>
    <dbReference type="NCBI Taxonomy" id="2975484"/>
    <lineage>
        <taxon>Bacteria</taxon>
        <taxon>Pseudomonadati</taxon>
        <taxon>Pseudomonadota</taxon>
        <taxon>Alphaproteobacteria</taxon>
        <taxon>Hyphomicrobiales</taxon>
        <taxon>Phyllobacteriaceae</taxon>
        <taxon>Chelativorans</taxon>
    </lineage>
</organism>
<reference evidence="1" key="1">
    <citation type="submission" date="2022-08" db="EMBL/GenBank/DDBJ databases">
        <title>Chelativorans sichuanense sp. nov., a paraffin oil-degrading bacterium isolated from a mixture of oil-based drill cuttings and paddy soil.</title>
        <authorList>
            <person name="Yu J."/>
            <person name="Liu H."/>
            <person name="Chen Q."/>
        </authorList>
    </citation>
    <scope>NUCLEOTIDE SEQUENCE</scope>
    <source>
        <strain evidence="1">SCAU 2101</strain>
    </source>
</reference>